<evidence type="ECO:0000256" key="5">
    <source>
        <dbReference type="SAM" id="MobiDB-lite"/>
    </source>
</evidence>
<keyword evidence="9" id="KW-1185">Reference proteome</keyword>
<dbReference type="Gene3D" id="3.30.40.10">
    <property type="entry name" value="Zinc/RING finger domain, C3HC4 (zinc finger)"/>
    <property type="match status" value="1"/>
</dbReference>
<dbReference type="GO" id="GO:0061630">
    <property type="term" value="F:ubiquitin protein ligase activity"/>
    <property type="evidence" value="ECO:0007669"/>
    <property type="project" value="InterPro"/>
</dbReference>
<dbReference type="PANTHER" id="PTHR14134:SF2">
    <property type="entry name" value="E3 UBIQUITIN-PROTEIN LIGASE RAD18"/>
    <property type="match status" value="1"/>
</dbReference>
<protein>
    <submittedName>
        <fullName evidence="8">4851_t:CDS:1</fullName>
    </submittedName>
</protein>
<keyword evidence="2 4" id="KW-0863">Zinc-finger</keyword>
<feature type="transmembrane region" description="Helical" evidence="6">
    <location>
        <begin position="166"/>
        <end position="186"/>
    </location>
</feature>
<dbReference type="GO" id="GO:0003697">
    <property type="term" value="F:single-stranded DNA binding"/>
    <property type="evidence" value="ECO:0007669"/>
    <property type="project" value="InterPro"/>
</dbReference>
<reference evidence="8" key="1">
    <citation type="submission" date="2021-06" db="EMBL/GenBank/DDBJ databases">
        <authorList>
            <person name="Kallberg Y."/>
            <person name="Tangrot J."/>
            <person name="Rosling A."/>
        </authorList>
    </citation>
    <scope>NUCLEOTIDE SEQUENCE</scope>
    <source>
        <strain evidence="8">CL551</strain>
    </source>
</reference>
<evidence type="ECO:0000313" key="9">
    <source>
        <dbReference type="Proteomes" id="UP000789342"/>
    </source>
</evidence>
<keyword evidence="1" id="KW-0479">Metal-binding</keyword>
<dbReference type="AlphaFoldDB" id="A0A9N9IHK8"/>
<sequence>MGSYVQQQRGHAIGDSESENGPRPMYPSETQSSYYGYQQSSTENFSKTALDSGTDANGLQYRTSDIGRVTPQWEILNRIVPFWEMFISSVALFGYHIVSLAIQNIGGKKALSVLFLNGCQSEFQQPNVDICATSILTWSLIGGAVLYFFLTSILSVLLYAECHRHGYPGMFTALWNSPFFLVCYFFREKNRIDLLTIPNKFLGFRTWTRLNLHRFALAVYSLITTLLVVYYLTRYTVDNDDLIAQKEYKSGNSFYRVYNPYFLPYYAAIYFYCKTIISSGIDIRNSYNTDKSELVGVHYTSLKCANPSHFSSALIGYFSETTDFSHFYIQMSEEASYELSSISDPSDFPQVGLKHLDSLPRCPICKDFFKTPMIAECGHAYCSLCIRRCLAAEQ</sequence>
<organism evidence="8 9">
    <name type="scientific">Acaulospora morrowiae</name>
    <dbReference type="NCBI Taxonomy" id="94023"/>
    <lineage>
        <taxon>Eukaryota</taxon>
        <taxon>Fungi</taxon>
        <taxon>Fungi incertae sedis</taxon>
        <taxon>Mucoromycota</taxon>
        <taxon>Glomeromycotina</taxon>
        <taxon>Glomeromycetes</taxon>
        <taxon>Diversisporales</taxon>
        <taxon>Acaulosporaceae</taxon>
        <taxon>Acaulospora</taxon>
    </lineage>
</organism>
<proteinExistence type="predicted"/>
<dbReference type="GO" id="GO:0006513">
    <property type="term" value="P:protein monoubiquitination"/>
    <property type="evidence" value="ECO:0007669"/>
    <property type="project" value="InterPro"/>
</dbReference>
<dbReference type="OrthoDB" id="2358351at2759"/>
<keyword evidence="6" id="KW-0812">Transmembrane</keyword>
<dbReference type="Pfam" id="PF13923">
    <property type="entry name" value="zf-C3HC4_2"/>
    <property type="match status" value="1"/>
</dbReference>
<evidence type="ECO:0000256" key="3">
    <source>
        <dbReference type="ARBA" id="ARBA00022833"/>
    </source>
</evidence>
<name>A0A9N9IHK8_9GLOM</name>
<comment type="caution">
    <text evidence="8">The sequence shown here is derived from an EMBL/GenBank/DDBJ whole genome shotgun (WGS) entry which is preliminary data.</text>
</comment>
<dbReference type="InterPro" id="IPR017907">
    <property type="entry name" value="Znf_RING_CS"/>
</dbReference>
<keyword evidence="6" id="KW-0472">Membrane</keyword>
<evidence type="ECO:0000256" key="1">
    <source>
        <dbReference type="ARBA" id="ARBA00022723"/>
    </source>
</evidence>
<dbReference type="PROSITE" id="PS50089">
    <property type="entry name" value="ZF_RING_2"/>
    <property type="match status" value="1"/>
</dbReference>
<keyword evidence="6" id="KW-1133">Transmembrane helix</keyword>
<dbReference type="EMBL" id="CAJVPV010027357">
    <property type="protein sequence ID" value="CAG8733879.1"/>
    <property type="molecule type" value="Genomic_DNA"/>
</dbReference>
<feature type="transmembrane region" description="Helical" evidence="6">
    <location>
        <begin position="253"/>
        <end position="273"/>
    </location>
</feature>
<dbReference type="GO" id="GO:0008270">
    <property type="term" value="F:zinc ion binding"/>
    <property type="evidence" value="ECO:0007669"/>
    <property type="project" value="UniProtKB-KW"/>
</dbReference>
<dbReference type="Proteomes" id="UP000789342">
    <property type="component" value="Unassembled WGS sequence"/>
</dbReference>
<dbReference type="PANTHER" id="PTHR14134">
    <property type="entry name" value="E3 UBIQUITIN-PROTEIN LIGASE RAD18"/>
    <property type="match status" value="1"/>
</dbReference>
<feature type="domain" description="RING-type" evidence="7">
    <location>
        <begin position="362"/>
        <end position="388"/>
    </location>
</feature>
<evidence type="ECO:0000259" key="7">
    <source>
        <dbReference type="PROSITE" id="PS50089"/>
    </source>
</evidence>
<dbReference type="SUPFAM" id="SSF57850">
    <property type="entry name" value="RING/U-box"/>
    <property type="match status" value="1"/>
</dbReference>
<evidence type="ECO:0000313" key="8">
    <source>
        <dbReference type="EMBL" id="CAG8733879.1"/>
    </source>
</evidence>
<evidence type="ECO:0000256" key="2">
    <source>
        <dbReference type="ARBA" id="ARBA00022771"/>
    </source>
</evidence>
<feature type="region of interest" description="Disordered" evidence="5">
    <location>
        <begin position="1"/>
        <end position="32"/>
    </location>
</feature>
<feature type="non-terminal residue" evidence="8">
    <location>
        <position position="1"/>
    </location>
</feature>
<dbReference type="InterPro" id="IPR001841">
    <property type="entry name" value="Znf_RING"/>
</dbReference>
<dbReference type="InterPro" id="IPR039577">
    <property type="entry name" value="Rad18"/>
</dbReference>
<dbReference type="GO" id="GO:0097505">
    <property type="term" value="C:Rad6-Rad18 complex"/>
    <property type="evidence" value="ECO:0007669"/>
    <property type="project" value="TreeGrafter"/>
</dbReference>
<accession>A0A9N9IHK8</accession>
<gene>
    <name evidence="8" type="ORF">AMORRO_LOCUS14226</name>
</gene>
<dbReference type="GO" id="GO:0005634">
    <property type="term" value="C:nucleus"/>
    <property type="evidence" value="ECO:0007669"/>
    <property type="project" value="TreeGrafter"/>
</dbReference>
<keyword evidence="3" id="KW-0862">Zinc</keyword>
<dbReference type="SMART" id="SM00184">
    <property type="entry name" value="RING"/>
    <property type="match status" value="1"/>
</dbReference>
<dbReference type="PROSITE" id="PS00518">
    <property type="entry name" value="ZF_RING_1"/>
    <property type="match status" value="1"/>
</dbReference>
<dbReference type="GO" id="GO:0006301">
    <property type="term" value="P:DNA damage tolerance"/>
    <property type="evidence" value="ECO:0007669"/>
    <property type="project" value="InterPro"/>
</dbReference>
<evidence type="ECO:0000256" key="4">
    <source>
        <dbReference type="PROSITE-ProRule" id="PRU00175"/>
    </source>
</evidence>
<feature type="transmembrane region" description="Helical" evidence="6">
    <location>
        <begin position="135"/>
        <end position="160"/>
    </location>
</feature>
<evidence type="ECO:0000256" key="6">
    <source>
        <dbReference type="SAM" id="Phobius"/>
    </source>
</evidence>
<feature type="transmembrane region" description="Helical" evidence="6">
    <location>
        <begin position="215"/>
        <end position="233"/>
    </location>
</feature>
<dbReference type="InterPro" id="IPR013083">
    <property type="entry name" value="Znf_RING/FYVE/PHD"/>
</dbReference>